<evidence type="ECO:0000313" key="10">
    <source>
        <dbReference type="EMBL" id="SER29859.1"/>
    </source>
</evidence>
<organism evidence="10 11">
    <name type="scientific">Neolewinella agarilytica</name>
    <dbReference type="NCBI Taxonomy" id="478744"/>
    <lineage>
        <taxon>Bacteria</taxon>
        <taxon>Pseudomonadati</taxon>
        <taxon>Bacteroidota</taxon>
        <taxon>Saprospiria</taxon>
        <taxon>Saprospirales</taxon>
        <taxon>Lewinellaceae</taxon>
        <taxon>Neolewinella</taxon>
    </lineage>
</organism>
<keyword evidence="4 7" id="KW-1133">Transmembrane helix</keyword>
<feature type="compositionally biased region" description="Low complexity" evidence="6">
    <location>
        <begin position="170"/>
        <end position="186"/>
    </location>
</feature>
<dbReference type="EMBL" id="FOFB01000033">
    <property type="protein sequence ID" value="SER29859.1"/>
    <property type="molecule type" value="Genomic_DNA"/>
</dbReference>
<evidence type="ECO:0000256" key="2">
    <source>
        <dbReference type="ARBA" id="ARBA00022692"/>
    </source>
</evidence>
<proteinExistence type="predicted"/>
<dbReference type="PANTHER" id="PTHR32234:SF0">
    <property type="entry name" value="THIOL:DISULFIDE INTERCHANGE PROTEIN DSBD"/>
    <property type="match status" value="1"/>
</dbReference>
<dbReference type="Pfam" id="PF02683">
    <property type="entry name" value="DsbD_TM"/>
    <property type="match status" value="1"/>
</dbReference>
<dbReference type="InParanoid" id="A0A1H9N2C4"/>
<dbReference type="Pfam" id="PF13899">
    <property type="entry name" value="Thioredoxin_7"/>
    <property type="match status" value="1"/>
</dbReference>
<feature type="transmembrane region" description="Helical" evidence="7">
    <location>
        <begin position="675"/>
        <end position="696"/>
    </location>
</feature>
<keyword evidence="3" id="KW-0201">Cytochrome c-type biogenesis</keyword>
<keyword evidence="2 7" id="KW-0812">Transmembrane</keyword>
<sequence>MLRSIFTFLLFSFTLGLSAQFASPISWDFSYEHIEGDEFNLIAKATAEDKWAIYSQYTPEGGPIPTSFTWTEGDHYELKGKSVEKGHLKSGMDDMFGVDVMKFLSDEPVYFTQRVKITDYGKPIDVMVEYMCCDDEQCLPPTDEVHTYEIAPAGPGNGAVDTPSAPEPAAPVVENNTGSNGASSSSGAGGAGGNATQASAPKQTPAPAAAPTTSTTSIPATTQPEKVKRDELEPTLETKPLRVTGTYKAQGVAASENDPVSWAFTADKLDGNQYRVSLTGTLTEGWTTYSMDADPDPGAIPTEFRVTAEEGVTAIGEPTEESATLKVKYDKTWEADMAKIDGGTVTYSQLVEVTDAAKAINGYVYYQTCDDEMCFPPKEVPFSLDLSGATPVASIDGLTGTEASAGGGDIVAPAANELGLGVAFNPEPVGTCSEGARETAGKSLLSIFGLGILGGLLAMLMPCIFPMIPLTVSFFTKSGGSRGEGIRKAGLYGFFIFMIYVLLSVPFHLLDGLDPGILNSIASSVPLNLIFFAVFIAFAGSFFGFYELTLPESWSNRASQAEGTGGITGIFFMALTLALVSFSCTGPILGSLLVEAVSDGAWPLTAGMAGFGVALGLPFALFAAFPGFLNNLPKSGGWLNSVKVVLGFVEVALAFKFLSNADLVGEWDLLRIEPFLLIWILCSLGIAAYLFGFISFPLDSKKRKTGPIGMAIAVAGVAFTAYLAFGLTADGHTGTYKNRNLLSGIAPPVCYNYFLPCDKNRNITPFKSLEEGLAYAKEVNKPVMLDFTGYTCVNCRKMEENVWTQEEVRRYLTDEYVIVSLYVDDRSKLPDEEHREVVRQDGSGRTKLIDEVGEKWHYLEQTVFAKSSQPYYVLVSPDGTTLNPPVAYTPDAEVYQNFLECGLSTYRELSSK</sequence>
<evidence type="ECO:0000259" key="9">
    <source>
        <dbReference type="Pfam" id="PF02683"/>
    </source>
</evidence>
<dbReference type="GO" id="GO:0015035">
    <property type="term" value="F:protein-disulfide reductase activity"/>
    <property type="evidence" value="ECO:0007669"/>
    <property type="project" value="TreeGrafter"/>
</dbReference>
<feature type="transmembrane region" description="Helical" evidence="7">
    <location>
        <begin position="489"/>
        <end position="509"/>
    </location>
</feature>
<keyword evidence="8" id="KW-0732">Signal</keyword>
<dbReference type="STRING" id="478744.SAMN05444359_13312"/>
<evidence type="ECO:0000313" key="11">
    <source>
        <dbReference type="Proteomes" id="UP000199021"/>
    </source>
</evidence>
<feature type="signal peptide" evidence="8">
    <location>
        <begin position="1"/>
        <end position="19"/>
    </location>
</feature>
<dbReference type="Gene3D" id="3.40.30.10">
    <property type="entry name" value="Glutaredoxin"/>
    <property type="match status" value="1"/>
</dbReference>
<evidence type="ECO:0000256" key="4">
    <source>
        <dbReference type="ARBA" id="ARBA00022989"/>
    </source>
</evidence>
<feature type="domain" description="Cytochrome C biogenesis protein transmembrane" evidence="9">
    <location>
        <begin position="451"/>
        <end position="659"/>
    </location>
</feature>
<feature type="chain" id="PRO_5011697988" evidence="8">
    <location>
        <begin position="20"/>
        <end position="912"/>
    </location>
</feature>
<comment type="subcellular location">
    <subcellularLocation>
        <location evidence="1">Membrane</location>
        <topology evidence="1">Multi-pass membrane protein</topology>
    </subcellularLocation>
</comment>
<dbReference type="RefSeq" id="WP_217642202.1">
    <property type="nucleotide sequence ID" value="NZ_FOFB01000033.1"/>
</dbReference>
<accession>A0A1H9N2C4</accession>
<gene>
    <name evidence="10" type="ORF">SAMN05444359_13312</name>
</gene>
<feature type="compositionally biased region" description="Low complexity" evidence="6">
    <location>
        <begin position="194"/>
        <end position="224"/>
    </location>
</feature>
<feature type="transmembrane region" description="Helical" evidence="7">
    <location>
        <begin position="529"/>
        <end position="546"/>
    </location>
</feature>
<dbReference type="AlphaFoldDB" id="A0A1H9N2C4"/>
<feature type="transmembrane region" description="Helical" evidence="7">
    <location>
        <begin position="637"/>
        <end position="655"/>
    </location>
</feature>
<feature type="transmembrane region" description="Helical" evidence="7">
    <location>
        <begin position="444"/>
        <end position="468"/>
    </location>
</feature>
<evidence type="ECO:0000256" key="3">
    <source>
        <dbReference type="ARBA" id="ARBA00022748"/>
    </source>
</evidence>
<name>A0A1H9N2C4_9BACT</name>
<reference evidence="11" key="1">
    <citation type="submission" date="2016-10" db="EMBL/GenBank/DDBJ databases">
        <authorList>
            <person name="Varghese N."/>
            <person name="Submissions S."/>
        </authorList>
    </citation>
    <scope>NUCLEOTIDE SEQUENCE [LARGE SCALE GENOMIC DNA]</scope>
    <source>
        <strain evidence="11">DSM 24740</strain>
    </source>
</reference>
<dbReference type="InterPro" id="IPR036249">
    <property type="entry name" value="Thioredoxin-like_sf"/>
</dbReference>
<evidence type="ECO:0000256" key="5">
    <source>
        <dbReference type="ARBA" id="ARBA00023136"/>
    </source>
</evidence>
<evidence type="ECO:0000256" key="7">
    <source>
        <dbReference type="SAM" id="Phobius"/>
    </source>
</evidence>
<evidence type="ECO:0000256" key="8">
    <source>
        <dbReference type="SAM" id="SignalP"/>
    </source>
</evidence>
<dbReference type="SUPFAM" id="SSF52833">
    <property type="entry name" value="Thioredoxin-like"/>
    <property type="match status" value="1"/>
</dbReference>
<evidence type="ECO:0000256" key="1">
    <source>
        <dbReference type="ARBA" id="ARBA00004141"/>
    </source>
</evidence>
<evidence type="ECO:0000256" key="6">
    <source>
        <dbReference type="SAM" id="MobiDB-lite"/>
    </source>
</evidence>
<keyword evidence="11" id="KW-1185">Reference proteome</keyword>
<keyword evidence="5 7" id="KW-0472">Membrane</keyword>
<dbReference type="Proteomes" id="UP000199021">
    <property type="component" value="Unassembled WGS sequence"/>
</dbReference>
<dbReference type="InterPro" id="IPR003834">
    <property type="entry name" value="Cyt_c_assmbl_TM_dom"/>
</dbReference>
<protein>
    <submittedName>
        <fullName evidence="10">Thiol:disulfide interchange protein DsbD</fullName>
    </submittedName>
</protein>
<dbReference type="PANTHER" id="PTHR32234">
    <property type="entry name" value="THIOL:DISULFIDE INTERCHANGE PROTEIN DSBD"/>
    <property type="match status" value="1"/>
</dbReference>
<feature type="transmembrane region" description="Helical" evidence="7">
    <location>
        <begin position="601"/>
        <end position="625"/>
    </location>
</feature>
<feature type="transmembrane region" description="Helical" evidence="7">
    <location>
        <begin position="708"/>
        <end position="729"/>
    </location>
</feature>
<dbReference type="GO" id="GO:0016020">
    <property type="term" value="C:membrane"/>
    <property type="evidence" value="ECO:0007669"/>
    <property type="project" value="UniProtKB-SubCell"/>
</dbReference>
<dbReference type="GO" id="GO:0017004">
    <property type="term" value="P:cytochrome complex assembly"/>
    <property type="evidence" value="ECO:0007669"/>
    <property type="project" value="UniProtKB-KW"/>
</dbReference>
<feature type="region of interest" description="Disordered" evidence="6">
    <location>
        <begin position="149"/>
        <end position="243"/>
    </location>
</feature>
<feature type="transmembrane region" description="Helical" evidence="7">
    <location>
        <begin position="567"/>
        <end position="589"/>
    </location>
</feature>
<dbReference type="GO" id="GO:0045454">
    <property type="term" value="P:cell redox homeostasis"/>
    <property type="evidence" value="ECO:0007669"/>
    <property type="project" value="TreeGrafter"/>
</dbReference>